<name>A0A3S0QUE8_9HYPH</name>
<dbReference type="EMBL" id="RJTH01000005">
    <property type="protein sequence ID" value="RUM24411.1"/>
    <property type="molecule type" value="Genomic_DNA"/>
</dbReference>
<sequence>MLAGGVSPCTRAWPIKAIHLQAKHLGVETDDVVVEAHETSSGRKSRLLAQIKHDIAFTIGNGTFSEVITAAWRDFSKNLAHGFDALALITGPLSGADLELRTVLEWARTSPASDDFFKKVNQSNFSSANKQSKLKAVLHHLKAANGGVVVDEETAWKFLKAFHVLQYDLDIAGGVNRAFLTCIISQFGGAGSEGTWAQLIEAVRDINQSAGTIKVETLPMELVEAFQTGAAVTISRDLLPPQTPTSTTAGMDADNPLIAVAQLIGTWNDASPADQEYVSELVGETYAQLTSRLSIELNNPGTVLRYKRGIWSVKDREKCWEIGGPHIFDRHLEIVQKHATQALSQDDPSLFAEAEPTEQAANAYSKQLRSALADTLALMTTRPQVLTRCRQDTVQSIPKIVVAQTLRSGGWLRVASIDRDLAVLAEAAPETFLDSVAGWIKTGDTFKSLFAQERGGAFARTFSTGLLWGLESLAWSPEFLGRVTLALGDLDALDPGGQWTNRPLESLKSIYLPWHPQTTAPVTIRTSALNALGRKHPATAWAVYVSALPGVTQTTSGTHRPKWQDFGAVEVPQVMREDYFQEITKYTESLIGLAASKPEYLADLAEHLPDLPPAAFTKAIILIGDNIGLLRESGRNHKIWVALKDTAQKHTAFASADWAIPRSSVAEIEALASRLQPEDPSIRYQDRFGASDPLSYDRKMTWQERQQKNENLQEEAVQEIWEIGGLSAVVSFAMTVDRPRLVGVALAKLEGATVPVTELQRWAQSDTESLRDVLMGYAAQSFATRKEEWLESLGLPQWSKNSKATLLTALPFSRATWAEVESLLGRDDGLYWSTVGIGLIESKRDLRYAVKKLLMQSRPDGAVESLHAYMLRFGDLNTKDATRALLALAKAGKKLVGMDSYAVEALIKRIQIADDSNKRDLEKIEWAYLDLLVQLGRETFAKTLEQRLADDPDFYLDVLARIYRSKGAPSKEPTEQERHAASAAHRLLLHWRTPPGQKVADGFSASDFRKWFEAFLEEAEEKGYLDIGLSKLGTVLIHAPEDPDGFWVNRAVAEALDESSYEPLRSGYRTGLYNARGAYWVDPTGAPEKALSEKYRVQAESAELEGYFLLAACVRSLSKDYEQQAGSMTERFGPDDDN</sequence>
<protein>
    <submittedName>
        <fullName evidence="1">Uncharacterized protein</fullName>
    </submittedName>
</protein>
<evidence type="ECO:0000313" key="2">
    <source>
        <dbReference type="Proteomes" id="UP000278823"/>
    </source>
</evidence>
<organism evidence="1 2">
    <name type="scientific">Rhizobium vallis</name>
    <dbReference type="NCBI Taxonomy" id="634290"/>
    <lineage>
        <taxon>Bacteria</taxon>
        <taxon>Pseudomonadati</taxon>
        <taxon>Pseudomonadota</taxon>
        <taxon>Alphaproteobacteria</taxon>
        <taxon>Hyphomicrobiales</taxon>
        <taxon>Rhizobiaceae</taxon>
        <taxon>Rhizobium/Agrobacterium group</taxon>
        <taxon>Rhizobium</taxon>
    </lineage>
</organism>
<evidence type="ECO:0000313" key="1">
    <source>
        <dbReference type="EMBL" id="RUM24411.1"/>
    </source>
</evidence>
<accession>A0A3S0QUE8</accession>
<dbReference type="Proteomes" id="UP000278823">
    <property type="component" value="Unassembled WGS sequence"/>
</dbReference>
<proteinExistence type="predicted"/>
<gene>
    <name evidence="1" type="ORF">EFQ99_16640</name>
</gene>
<reference evidence="2" key="1">
    <citation type="submission" date="2018-11" db="EMBL/GenBank/DDBJ databases">
        <title>Rhizobium chutanense sp. nov., isolated from root nodules of Phaseolus vulgaris in China.</title>
        <authorList>
            <person name="Huo Y."/>
        </authorList>
    </citation>
    <scope>NUCLEOTIDE SEQUENCE [LARGE SCALE GENOMIC DNA]</scope>
    <source>
        <strain evidence="2">CCBAU 65647</strain>
    </source>
</reference>
<keyword evidence="2" id="KW-1185">Reference proteome</keyword>
<dbReference type="AlphaFoldDB" id="A0A3S0QUE8"/>
<comment type="caution">
    <text evidence="1">The sequence shown here is derived from an EMBL/GenBank/DDBJ whole genome shotgun (WGS) entry which is preliminary data.</text>
</comment>